<dbReference type="EMBL" id="CM001888">
    <property type="protein sequence ID" value="EOY19657.1"/>
    <property type="molecule type" value="Genomic_DNA"/>
</dbReference>
<gene>
    <name evidence="2" type="ORF">TCM_044806</name>
</gene>
<organism evidence="2 3">
    <name type="scientific">Theobroma cacao</name>
    <name type="common">Cacao</name>
    <name type="synonym">Cocoa</name>
    <dbReference type="NCBI Taxonomy" id="3641"/>
    <lineage>
        <taxon>Eukaryota</taxon>
        <taxon>Viridiplantae</taxon>
        <taxon>Streptophyta</taxon>
        <taxon>Embryophyta</taxon>
        <taxon>Tracheophyta</taxon>
        <taxon>Spermatophyta</taxon>
        <taxon>Magnoliopsida</taxon>
        <taxon>eudicotyledons</taxon>
        <taxon>Gunneridae</taxon>
        <taxon>Pentapetalae</taxon>
        <taxon>rosids</taxon>
        <taxon>malvids</taxon>
        <taxon>Malvales</taxon>
        <taxon>Malvaceae</taxon>
        <taxon>Byttnerioideae</taxon>
        <taxon>Theobroma</taxon>
    </lineage>
</organism>
<protein>
    <submittedName>
        <fullName evidence="2">Uncharacterized protein</fullName>
    </submittedName>
</protein>
<dbReference type="InParanoid" id="A0A061FSP9"/>
<dbReference type="AlphaFoldDB" id="A0A061FSP9"/>
<keyword evidence="1" id="KW-1133">Transmembrane helix</keyword>
<keyword evidence="3" id="KW-1185">Reference proteome</keyword>
<name>A0A061FSP9_THECC</name>
<sequence>MIACIIYGGGFNYIQIILLLFLLGTETPKIKNFLRRKSGKGKIKKTKLSLSPPW</sequence>
<evidence type="ECO:0000313" key="3">
    <source>
        <dbReference type="Proteomes" id="UP000026915"/>
    </source>
</evidence>
<feature type="transmembrane region" description="Helical" evidence="1">
    <location>
        <begin position="6"/>
        <end position="25"/>
    </location>
</feature>
<evidence type="ECO:0000256" key="1">
    <source>
        <dbReference type="SAM" id="Phobius"/>
    </source>
</evidence>
<dbReference type="HOGENOM" id="CLU_3054239_0_0_1"/>
<proteinExistence type="predicted"/>
<accession>A0A061FSP9</accession>
<evidence type="ECO:0000313" key="2">
    <source>
        <dbReference type="EMBL" id="EOY19657.1"/>
    </source>
</evidence>
<keyword evidence="1" id="KW-0812">Transmembrane</keyword>
<reference evidence="2 3" key="1">
    <citation type="journal article" date="2013" name="Genome Biol.">
        <title>The genome sequence of the most widely cultivated cacao type and its use to identify candidate genes regulating pod color.</title>
        <authorList>
            <person name="Motamayor J.C."/>
            <person name="Mockaitis K."/>
            <person name="Schmutz J."/>
            <person name="Haiminen N."/>
            <person name="Iii D.L."/>
            <person name="Cornejo O."/>
            <person name="Findley S.D."/>
            <person name="Zheng P."/>
            <person name="Utro F."/>
            <person name="Royaert S."/>
            <person name="Saski C."/>
            <person name="Jenkins J."/>
            <person name="Podicheti R."/>
            <person name="Zhao M."/>
            <person name="Scheffler B.E."/>
            <person name="Stack J.C."/>
            <person name="Feltus F.A."/>
            <person name="Mustiga G.M."/>
            <person name="Amores F."/>
            <person name="Phillips W."/>
            <person name="Marelli J.P."/>
            <person name="May G.D."/>
            <person name="Shapiro H."/>
            <person name="Ma J."/>
            <person name="Bustamante C.D."/>
            <person name="Schnell R.J."/>
            <person name="Main D."/>
            <person name="Gilbert D."/>
            <person name="Parida L."/>
            <person name="Kuhn D.N."/>
        </authorList>
    </citation>
    <scope>NUCLEOTIDE SEQUENCE [LARGE SCALE GENOMIC DNA]</scope>
    <source>
        <strain evidence="3">cv. Matina 1-6</strain>
    </source>
</reference>
<dbReference type="Gramene" id="EOY19657">
    <property type="protein sequence ID" value="EOY19657"/>
    <property type="gene ID" value="TCM_044806"/>
</dbReference>
<keyword evidence="1" id="KW-0472">Membrane</keyword>
<dbReference type="Proteomes" id="UP000026915">
    <property type="component" value="Chromosome 10"/>
</dbReference>